<dbReference type="CDD" id="cd00090">
    <property type="entry name" value="HTH_ARSR"/>
    <property type="match status" value="1"/>
</dbReference>
<dbReference type="AlphaFoldDB" id="A0A1T5BMQ9"/>
<dbReference type="InterPro" id="IPR011991">
    <property type="entry name" value="ArsR-like_HTH"/>
</dbReference>
<organism evidence="1 2">
    <name type="scientific">Sphingobacterium nematocida</name>
    <dbReference type="NCBI Taxonomy" id="1513896"/>
    <lineage>
        <taxon>Bacteria</taxon>
        <taxon>Pseudomonadati</taxon>
        <taxon>Bacteroidota</taxon>
        <taxon>Sphingobacteriia</taxon>
        <taxon>Sphingobacteriales</taxon>
        <taxon>Sphingobacteriaceae</taxon>
        <taxon>Sphingobacterium</taxon>
    </lineage>
</organism>
<dbReference type="InterPro" id="IPR036390">
    <property type="entry name" value="WH_DNA-bd_sf"/>
</dbReference>
<dbReference type="Gene3D" id="1.10.10.10">
    <property type="entry name" value="Winged helix-like DNA-binding domain superfamily/Winged helix DNA-binding domain"/>
    <property type="match status" value="1"/>
</dbReference>
<protein>
    <submittedName>
        <fullName evidence="1">Radical SAM additional 4Fe4S-binding SPASM domain-containing protein</fullName>
    </submittedName>
</protein>
<dbReference type="STRING" id="1513896.SAMN05660841_00809"/>
<accession>A0A1T5BMQ9</accession>
<dbReference type="InterPro" id="IPR036388">
    <property type="entry name" value="WH-like_DNA-bd_sf"/>
</dbReference>
<dbReference type="Proteomes" id="UP000190150">
    <property type="component" value="Unassembled WGS sequence"/>
</dbReference>
<evidence type="ECO:0000313" key="1">
    <source>
        <dbReference type="EMBL" id="SKB48425.1"/>
    </source>
</evidence>
<keyword evidence="2" id="KW-1185">Reference proteome</keyword>
<reference evidence="2" key="1">
    <citation type="submission" date="2017-02" db="EMBL/GenBank/DDBJ databases">
        <authorList>
            <person name="Varghese N."/>
            <person name="Submissions S."/>
        </authorList>
    </citation>
    <scope>NUCLEOTIDE SEQUENCE [LARGE SCALE GENOMIC DNA]</scope>
    <source>
        <strain evidence="2">DSM 24091</strain>
    </source>
</reference>
<proteinExistence type="predicted"/>
<dbReference type="SUPFAM" id="SSF46785">
    <property type="entry name" value="Winged helix' DNA-binding domain"/>
    <property type="match status" value="1"/>
</dbReference>
<name>A0A1T5BMQ9_9SPHI</name>
<sequence>MDLNIRSRMKKENVDRILMILKMHGKASLTLLAAELQITKEGARQHLQNLSLAGLVSLIQKSEGVGRPTTYYSLTEKGLSRFPDTHAQVTVDLLHAIQTLLGENALDLLITDREHKMYTRYAQTILHLETLEDKLNELTQLRSEEGYMAEWKKEESAYYFIEKHCPICAAASACQGFCRAELQNFEKLLGPAYKIKRVQHILSQDTRCMYEITKPNDPID</sequence>
<dbReference type="RefSeq" id="WP_217699618.1">
    <property type="nucleotide sequence ID" value="NZ_FUZF01000002.1"/>
</dbReference>
<gene>
    <name evidence="1" type="ORF">SAMN05660841_00809</name>
</gene>
<dbReference type="GO" id="GO:0006355">
    <property type="term" value="P:regulation of DNA-templated transcription"/>
    <property type="evidence" value="ECO:0007669"/>
    <property type="project" value="UniProtKB-ARBA"/>
</dbReference>
<dbReference type="EMBL" id="FUZF01000002">
    <property type="protein sequence ID" value="SKB48425.1"/>
    <property type="molecule type" value="Genomic_DNA"/>
</dbReference>
<evidence type="ECO:0000313" key="2">
    <source>
        <dbReference type="Proteomes" id="UP000190150"/>
    </source>
</evidence>